<name>A0ACB9ERI3_9ASTR</name>
<organism evidence="1 2">
    <name type="scientific">Smallanthus sonchifolius</name>
    <dbReference type="NCBI Taxonomy" id="185202"/>
    <lineage>
        <taxon>Eukaryota</taxon>
        <taxon>Viridiplantae</taxon>
        <taxon>Streptophyta</taxon>
        <taxon>Embryophyta</taxon>
        <taxon>Tracheophyta</taxon>
        <taxon>Spermatophyta</taxon>
        <taxon>Magnoliopsida</taxon>
        <taxon>eudicotyledons</taxon>
        <taxon>Gunneridae</taxon>
        <taxon>Pentapetalae</taxon>
        <taxon>asterids</taxon>
        <taxon>campanulids</taxon>
        <taxon>Asterales</taxon>
        <taxon>Asteraceae</taxon>
        <taxon>Asteroideae</taxon>
        <taxon>Heliantheae alliance</taxon>
        <taxon>Millerieae</taxon>
        <taxon>Smallanthus</taxon>
    </lineage>
</organism>
<gene>
    <name evidence="1" type="ORF">L1987_51458</name>
</gene>
<comment type="caution">
    <text evidence="1">The sequence shown here is derived from an EMBL/GenBank/DDBJ whole genome shotgun (WGS) entry which is preliminary data.</text>
</comment>
<dbReference type="Proteomes" id="UP001056120">
    <property type="component" value="Linkage Group LG17"/>
</dbReference>
<reference evidence="1 2" key="2">
    <citation type="journal article" date="2022" name="Mol. Ecol. Resour.">
        <title>The genomes of chicory, endive, great burdock and yacon provide insights into Asteraceae paleo-polyploidization history and plant inulin production.</title>
        <authorList>
            <person name="Fan W."/>
            <person name="Wang S."/>
            <person name="Wang H."/>
            <person name="Wang A."/>
            <person name="Jiang F."/>
            <person name="Liu H."/>
            <person name="Zhao H."/>
            <person name="Xu D."/>
            <person name="Zhang Y."/>
        </authorList>
    </citation>
    <scope>NUCLEOTIDE SEQUENCE [LARGE SCALE GENOMIC DNA]</scope>
    <source>
        <strain evidence="2">cv. Yunnan</strain>
        <tissue evidence="1">Leaves</tissue>
    </source>
</reference>
<proteinExistence type="predicted"/>
<sequence>MQRPYISMDRLAFMHEDVGFWRELLIFPLDLPLIDSNWLIRRGSVIDSSDLQFSAGDCSMEGFLVFGEIF</sequence>
<protein>
    <submittedName>
        <fullName evidence="1">Uncharacterized protein</fullName>
    </submittedName>
</protein>
<evidence type="ECO:0000313" key="1">
    <source>
        <dbReference type="EMBL" id="KAI3761052.1"/>
    </source>
</evidence>
<dbReference type="EMBL" id="CM042034">
    <property type="protein sequence ID" value="KAI3761052.1"/>
    <property type="molecule type" value="Genomic_DNA"/>
</dbReference>
<keyword evidence="2" id="KW-1185">Reference proteome</keyword>
<accession>A0ACB9ERI3</accession>
<reference evidence="2" key="1">
    <citation type="journal article" date="2022" name="Mol. Ecol. Resour.">
        <title>The genomes of chicory, endive, great burdock and yacon provide insights into Asteraceae palaeo-polyploidization history and plant inulin production.</title>
        <authorList>
            <person name="Fan W."/>
            <person name="Wang S."/>
            <person name="Wang H."/>
            <person name="Wang A."/>
            <person name="Jiang F."/>
            <person name="Liu H."/>
            <person name="Zhao H."/>
            <person name="Xu D."/>
            <person name="Zhang Y."/>
        </authorList>
    </citation>
    <scope>NUCLEOTIDE SEQUENCE [LARGE SCALE GENOMIC DNA]</scope>
    <source>
        <strain evidence="2">cv. Yunnan</strain>
    </source>
</reference>
<evidence type="ECO:0000313" key="2">
    <source>
        <dbReference type="Proteomes" id="UP001056120"/>
    </source>
</evidence>